<name>A0A3N0XUB7_ANAGA</name>
<evidence type="ECO:0000259" key="2">
    <source>
        <dbReference type="PROSITE" id="PS51827"/>
    </source>
</evidence>
<proteinExistence type="inferred from homology"/>
<dbReference type="PROSITE" id="PS51827">
    <property type="entry name" value="XTBD"/>
    <property type="match status" value="1"/>
</dbReference>
<dbReference type="PANTHER" id="PTHR48430:SF1">
    <property type="entry name" value="PARTNER OF XRN-2 PROTEIN 1"/>
    <property type="match status" value="1"/>
</dbReference>
<dbReference type="PANTHER" id="PTHR48430">
    <property type="entry name" value="PARTNER OF XRN-2 PROTEIN 1"/>
    <property type="match status" value="1"/>
</dbReference>
<gene>
    <name evidence="3" type="ORF">DPX16_21405</name>
</gene>
<comment type="caution">
    <text evidence="3">The sequence shown here is derived from an EMBL/GenBank/DDBJ whole genome shotgun (WGS) entry which is preliminary data.</text>
</comment>
<dbReference type="AlphaFoldDB" id="A0A3N0XUB7"/>
<accession>A0A3N0XUB7</accession>
<dbReference type="EMBL" id="RJVU01059915">
    <property type="protein sequence ID" value="ROJ62419.1"/>
    <property type="molecule type" value="Genomic_DNA"/>
</dbReference>
<protein>
    <submittedName>
        <fullName evidence="3">CDKN2AIP N-terminal-like protein</fullName>
    </submittedName>
</protein>
<reference evidence="3 4" key="1">
    <citation type="submission" date="2018-10" db="EMBL/GenBank/DDBJ databases">
        <title>Genome assembly for a Yunnan-Guizhou Plateau 3E fish, Anabarilius grahami (Regan), and its evolutionary and genetic applications.</title>
        <authorList>
            <person name="Jiang W."/>
        </authorList>
    </citation>
    <scope>NUCLEOTIDE SEQUENCE [LARGE SCALE GENOMIC DNA]</scope>
    <source>
        <strain evidence="3">AG-KIZ</strain>
        <tissue evidence="3">Muscle</tissue>
    </source>
</reference>
<dbReference type="Proteomes" id="UP000281406">
    <property type="component" value="Unassembled WGS sequence"/>
</dbReference>
<organism evidence="3 4">
    <name type="scientific">Anabarilius grahami</name>
    <name type="common">Kanglang fish</name>
    <name type="synonym">Barilius grahami</name>
    <dbReference type="NCBI Taxonomy" id="495550"/>
    <lineage>
        <taxon>Eukaryota</taxon>
        <taxon>Metazoa</taxon>
        <taxon>Chordata</taxon>
        <taxon>Craniata</taxon>
        <taxon>Vertebrata</taxon>
        <taxon>Euteleostomi</taxon>
        <taxon>Actinopterygii</taxon>
        <taxon>Neopterygii</taxon>
        <taxon>Teleostei</taxon>
        <taxon>Ostariophysi</taxon>
        <taxon>Cypriniformes</taxon>
        <taxon>Xenocyprididae</taxon>
        <taxon>Xenocypridinae</taxon>
        <taxon>Xenocypridinae incertae sedis</taxon>
        <taxon>Anabarilius</taxon>
    </lineage>
</organism>
<dbReference type="InterPro" id="IPR021859">
    <property type="entry name" value="XTBD"/>
</dbReference>
<keyword evidence="4" id="KW-1185">Reference proteome</keyword>
<evidence type="ECO:0000313" key="3">
    <source>
        <dbReference type="EMBL" id="ROJ62419.1"/>
    </source>
</evidence>
<evidence type="ECO:0000313" key="4">
    <source>
        <dbReference type="Proteomes" id="UP000281406"/>
    </source>
</evidence>
<evidence type="ECO:0000256" key="1">
    <source>
        <dbReference type="ARBA" id="ARBA00010053"/>
    </source>
</evidence>
<sequence length="169" mass="19718">MATTDVEDFIGQNRLLSDFVEKFRGLSESDKQWKYRREFLFRNISNYEEEEEEESRVDHLLAMSMVWANHVFMGCRYNPELLERVREMADGIDVEDAPVFKTRDELIKQQQQKVNNLPPILHITAEVCTVCASASTNKFANINMSFDHVISDCFTIKESEFNFTLYLGA</sequence>
<comment type="similarity">
    <text evidence="1">Belongs to the CARF family.</text>
</comment>
<feature type="domain" description="XRN2-binding (XTBD)" evidence="2">
    <location>
        <begin position="20"/>
        <end position="114"/>
    </location>
</feature>
<dbReference type="Pfam" id="PF11952">
    <property type="entry name" value="XTBD"/>
    <property type="match status" value="1"/>
</dbReference>
<dbReference type="OrthoDB" id="2359216at2759"/>